<evidence type="ECO:0000313" key="3">
    <source>
        <dbReference type="Proteomes" id="UP000664632"/>
    </source>
</evidence>
<evidence type="ECO:0000256" key="1">
    <source>
        <dbReference type="SAM" id="Phobius"/>
    </source>
</evidence>
<feature type="transmembrane region" description="Helical" evidence="1">
    <location>
        <begin position="215"/>
        <end position="240"/>
    </location>
</feature>
<feature type="transmembrane region" description="Helical" evidence="1">
    <location>
        <begin position="185"/>
        <end position="203"/>
    </location>
</feature>
<accession>A0ABS3GYF6</accession>
<comment type="caution">
    <text evidence="2">The sequence shown here is derived from an EMBL/GenBank/DDBJ whole genome shotgun (WGS) entry which is preliminary data.</text>
</comment>
<evidence type="ECO:0000313" key="2">
    <source>
        <dbReference type="EMBL" id="MBO0440296.1"/>
    </source>
</evidence>
<keyword evidence="1" id="KW-0812">Transmembrane</keyword>
<gene>
    <name evidence="2" type="ORF">JZO69_07990</name>
</gene>
<dbReference type="EMBL" id="JAFLWD010000017">
    <property type="protein sequence ID" value="MBO0440296.1"/>
    <property type="molecule type" value="Genomic_DNA"/>
</dbReference>
<organism evidence="2 3">
    <name type="scientific">Candidatus Enterococcus ikei</name>
    <dbReference type="NCBI Taxonomy" id="2815326"/>
    <lineage>
        <taxon>Bacteria</taxon>
        <taxon>Bacillati</taxon>
        <taxon>Bacillota</taxon>
        <taxon>Bacilli</taxon>
        <taxon>Lactobacillales</taxon>
        <taxon>Enterococcaceae</taxon>
        <taxon>Enterococcus</taxon>
    </lineage>
</organism>
<feature type="transmembrane region" description="Helical" evidence="1">
    <location>
        <begin position="78"/>
        <end position="96"/>
    </location>
</feature>
<feature type="transmembrane region" description="Helical" evidence="1">
    <location>
        <begin position="108"/>
        <end position="130"/>
    </location>
</feature>
<keyword evidence="3" id="KW-1185">Reference proteome</keyword>
<feature type="transmembrane region" description="Helical" evidence="1">
    <location>
        <begin position="136"/>
        <end position="154"/>
    </location>
</feature>
<protein>
    <submittedName>
        <fullName evidence="2">DUF4176 domain-containing protein</fullName>
    </submittedName>
</protein>
<dbReference type="Proteomes" id="UP000664632">
    <property type="component" value="Unassembled WGS sequence"/>
</dbReference>
<sequence>MNASFEESLNLQDDNLVKYMVEDVEKPGVKEKPILLKFLAILFIALLYGMCMLVKYFIEHPDPSSPVSVPKVNLLPTYIFWGFLIVFISIWTMTLVKRNKSTKFFFGYINTVNYVFWLVIEVNLFFLTLLLSSLTFYGVIALACFLGLIGYIIFRSKSKSLEKQLFNIELKSDKIDNIIQKMFKFLFKYGWIVVILVILWKFIFPNINGIRTDLVGFVGIVTMWVVFDIGFIVLEAYLFIPYLLYGYYRYKYPEEYRDWEGKTQLEWYGEKYFNKHIKGTAKEEKVNS</sequence>
<keyword evidence="1" id="KW-0472">Membrane</keyword>
<feature type="transmembrane region" description="Helical" evidence="1">
    <location>
        <begin position="34"/>
        <end position="58"/>
    </location>
</feature>
<keyword evidence="1" id="KW-1133">Transmembrane helix</keyword>
<reference evidence="2 3" key="1">
    <citation type="submission" date="2021-03" db="EMBL/GenBank/DDBJ databases">
        <title>Enterococcal diversity collection.</title>
        <authorList>
            <person name="Gilmore M.S."/>
            <person name="Schwartzman J."/>
            <person name="Van Tyne D."/>
            <person name="Martin M."/>
            <person name="Earl A.M."/>
            <person name="Manson A.L."/>
            <person name="Straub T."/>
            <person name="Salamzade R."/>
            <person name="Saavedra J."/>
            <person name="Lebreton F."/>
            <person name="Prichula J."/>
            <person name="Schaufler K."/>
            <person name="Gaca A."/>
            <person name="Sgardioli B."/>
            <person name="Wagenaar J."/>
            <person name="Strong T."/>
        </authorList>
    </citation>
    <scope>NUCLEOTIDE SEQUENCE [LARGE SCALE GENOMIC DNA]</scope>
    <source>
        <strain evidence="2 3">DIV0869a</strain>
    </source>
</reference>
<name>A0ABS3GYF6_9ENTE</name>
<proteinExistence type="predicted"/>